<evidence type="ECO:0000313" key="8">
    <source>
        <dbReference type="EMBL" id="AJG18424.1"/>
    </source>
</evidence>
<comment type="similarity">
    <text evidence="5">Belongs to the YicC/YloC family.</text>
</comment>
<protein>
    <submittedName>
        <fullName evidence="8">Guanylate kinase</fullName>
        <ecNumber evidence="8">2.7.4.8</ecNumber>
    </submittedName>
</protein>
<keyword evidence="3" id="KW-0255">Endonuclease</keyword>
<evidence type="ECO:0000313" key="9">
    <source>
        <dbReference type="Proteomes" id="UP000031843"/>
    </source>
</evidence>
<dbReference type="STRING" id="68895.RR42_m1014"/>
<evidence type="ECO:0000256" key="5">
    <source>
        <dbReference type="ARBA" id="ARBA00035648"/>
    </source>
</evidence>
<dbReference type="AlphaFoldDB" id="A0A0C4Y878"/>
<evidence type="ECO:0000256" key="4">
    <source>
        <dbReference type="ARBA" id="ARBA00022801"/>
    </source>
</evidence>
<gene>
    <name evidence="8" type="ORF">RR42_m1014</name>
</gene>
<accession>A0A0C4Y878</accession>
<keyword evidence="4" id="KW-0378">Hydrolase</keyword>
<reference evidence="8 9" key="1">
    <citation type="journal article" date="2015" name="Genome Announc.">
        <title>Complete Genome Sequence of Cupriavidus basilensis 4G11, Isolated from the Oak Ridge Field Research Center Site.</title>
        <authorList>
            <person name="Ray J."/>
            <person name="Waters R.J."/>
            <person name="Skerker J.M."/>
            <person name="Kuehl J.V."/>
            <person name="Price M.N."/>
            <person name="Huang J."/>
            <person name="Chakraborty R."/>
            <person name="Arkin A.P."/>
            <person name="Deutschbauer A."/>
        </authorList>
    </citation>
    <scope>NUCLEOTIDE SEQUENCE [LARGE SCALE GENOMIC DNA]</scope>
    <source>
        <strain evidence="8">4G11</strain>
    </source>
</reference>
<dbReference type="Pfam" id="PF08340">
    <property type="entry name" value="YicC-like_C"/>
    <property type="match status" value="1"/>
</dbReference>
<evidence type="ECO:0000256" key="2">
    <source>
        <dbReference type="ARBA" id="ARBA00022722"/>
    </source>
</evidence>
<dbReference type="RefSeq" id="WP_043351385.1">
    <property type="nucleotide sequence ID" value="NZ_CP010536.1"/>
</dbReference>
<name>A0A0C4Y878_9BURK</name>
<dbReference type="InterPro" id="IPR013527">
    <property type="entry name" value="YicC-like_N"/>
</dbReference>
<dbReference type="Pfam" id="PF03755">
    <property type="entry name" value="YicC-like_N"/>
    <property type="match status" value="1"/>
</dbReference>
<dbReference type="PANTHER" id="PTHR30636:SF3">
    <property type="entry name" value="UPF0701 PROTEIN YICC"/>
    <property type="match status" value="1"/>
</dbReference>
<dbReference type="PANTHER" id="PTHR30636">
    <property type="entry name" value="UPF0701 PROTEIN YICC"/>
    <property type="match status" value="1"/>
</dbReference>
<dbReference type="InterPro" id="IPR005229">
    <property type="entry name" value="YicC/YloC-like"/>
</dbReference>
<organism evidence="8 9">
    <name type="scientific">Cupriavidus basilensis</name>
    <dbReference type="NCBI Taxonomy" id="68895"/>
    <lineage>
        <taxon>Bacteria</taxon>
        <taxon>Pseudomonadati</taxon>
        <taxon>Pseudomonadota</taxon>
        <taxon>Betaproteobacteria</taxon>
        <taxon>Burkholderiales</taxon>
        <taxon>Burkholderiaceae</taxon>
        <taxon>Cupriavidus</taxon>
    </lineage>
</organism>
<dbReference type="GO" id="GO:0004385">
    <property type="term" value="F:GMP kinase activity"/>
    <property type="evidence" value="ECO:0007669"/>
    <property type="project" value="UniProtKB-EC"/>
</dbReference>
<evidence type="ECO:0000259" key="7">
    <source>
        <dbReference type="Pfam" id="PF08340"/>
    </source>
</evidence>
<dbReference type="OrthoDB" id="9771229at2"/>
<dbReference type="KEGG" id="cbw:RR42_m1014"/>
<comment type="cofactor">
    <cofactor evidence="1">
        <name>a divalent metal cation</name>
        <dbReference type="ChEBI" id="CHEBI:60240"/>
    </cofactor>
</comment>
<feature type="domain" description="Endoribonuclease YicC-like C-terminal" evidence="7">
    <location>
        <begin position="189"/>
        <end position="313"/>
    </location>
</feature>
<feature type="domain" description="Endoribonuclease YicC-like N-terminal" evidence="6">
    <location>
        <begin position="2"/>
        <end position="167"/>
    </location>
</feature>
<dbReference type="InterPro" id="IPR013551">
    <property type="entry name" value="YicC-like_C"/>
</dbReference>
<keyword evidence="9" id="KW-1185">Reference proteome</keyword>
<dbReference type="GO" id="GO:0004521">
    <property type="term" value="F:RNA endonuclease activity"/>
    <property type="evidence" value="ECO:0007669"/>
    <property type="project" value="InterPro"/>
</dbReference>
<dbReference type="EMBL" id="CP010536">
    <property type="protein sequence ID" value="AJG18424.1"/>
    <property type="molecule type" value="Genomic_DNA"/>
</dbReference>
<keyword evidence="2" id="KW-0540">Nuclease</keyword>
<sequence>MIHSMTGYGLATRQAPLTDAQGAPTGRTASVSVEFRTVNSRFLDLFFRAPEECRAFEPALREMLMAKLSRGKLECRINLQRADAGAGGTTLALNDALLAQIRSIEATVAATFTQAGSLRMGEILRWPGVLVEPELSQDALREAVMGAAKEALGQLLEARRREGDALKATLDERIEAMLAIVERLTPTIPQLIAHHQDKLTERLQEAFNLVAPGGMPSMSRDEIGERIRQEATVYGIRIDIAEELSRLQAHLNETRHILKKGGQAGKRLDFMMQELNREANTLGSKSAAKELADAAMELKLLIEQMREQIQNLE</sequence>
<dbReference type="EC" id="2.7.4.8" evidence="8"/>
<proteinExistence type="inferred from homology"/>
<evidence type="ECO:0000259" key="6">
    <source>
        <dbReference type="Pfam" id="PF03755"/>
    </source>
</evidence>
<dbReference type="NCBIfam" id="TIGR00255">
    <property type="entry name" value="YicC/YloC family endoribonuclease"/>
    <property type="match status" value="1"/>
</dbReference>
<keyword evidence="8" id="KW-0418">Kinase</keyword>
<dbReference type="Proteomes" id="UP000031843">
    <property type="component" value="Chromosome main"/>
</dbReference>
<evidence type="ECO:0000256" key="3">
    <source>
        <dbReference type="ARBA" id="ARBA00022759"/>
    </source>
</evidence>
<evidence type="ECO:0000256" key="1">
    <source>
        <dbReference type="ARBA" id="ARBA00001968"/>
    </source>
</evidence>
<keyword evidence="8" id="KW-0808">Transferase</keyword>
<dbReference type="GO" id="GO:0016787">
    <property type="term" value="F:hydrolase activity"/>
    <property type="evidence" value="ECO:0007669"/>
    <property type="project" value="UniProtKB-KW"/>
</dbReference>